<dbReference type="Gene3D" id="3.20.20.70">
    <property type="entry name" value="Aldolase class I"/>
    <property type="match status" value="1"/>
</dbReference>
<reference evidence="6 7" key="1">
    <citation type="submission" date="2018-08" db="EMBL/GenBank/DDBJ databases">
        <title>Draft genome sequence of Pseudoalteromonas donghaensis HJ51.</title>
        <authorList>
            <person name="Oh J."/>
            <person name="Roh D."/>
        </authorList>
    </citation>
    <scope>NUCLEOTIDE SEQUENCE [LARGE SCALE GENOMIC DNA]</scope>
    <source>
        <strain evidence="6 7">HJ51</strain>
        <plasmid evidence="6 7">unnamed1</plasmid>
    </source>
</reference>
<dbReference type="KEGG" id="pdj:D0907_19720"/>
<comment type="pathway">
    <text evidence="1">Carbohydrate acid metabolism.</text>
</comment>
<sequence length="208" mass="21924">MAQSAFCKLMAGQPILPIIQAHDPQQGVAVARAMQDAGINLVEVVLRTEQSLAAITAIKSALPNLIVGAGTITRSDTLNNAINAGADYIVTPAVSPRLLDALASCGKPCLPGVSNNADILLASEYGFTEHKLFPASLCGGIDFLHAVSSVFQEIRFCPTGGVNAQNFKDFLALDNVFAVGGTWVAKPDWVNTKDWQSITQACANVLTK</sequence>
<evidence type="ECO:0000256" key="3">
    <source>
        <dbReference type="ARBA" id="ARBA00011233"/>
    </source>
</evidence>
<evidence type="ECO:0000256" key="2">
    <source>
        <dbReference type="ARBA" id="ARBA00006906"/>
    </source>
</evidence>
<dbReference type="Pfam" id="PF01081">
    <property type="entry name" value="Aldolase"/>
    <property type="match status" value="1"/>
</dbReference>
<keyword evidence="6" id="KW-0614">Plasmid</keyword>
<dbReference type="AlphaFoldDB" id="A0AAD0S3J1"/>
<dbReference type="EMBL" id="CP032091">
    <property type="protein sequence ID" value="AXV67530.1"/>
    <property type="molecule type" value="Genomic_DNA"/>
</dbReference>
<dbReference type="GO" id="GO:0008700">
    <property type="term" value="F:(R,S)-4-hydroxy-2-oxoglutarate aldolase activity"/>
    <property type="evidence" value="ECO:0007669"/>
    <property type="project" value="UniProtKB-EC"/>
</dbReference>
<comment type="subunit">
    <text evidence="3">Homotrimer.</text>
</comment>
<proteinExistence type="inferred from homology"/>
<geneLocation type="plasmid" evidence="6 7">
    <name>unnamed1</name>
</geneLocation>
<dbReference type="EC" id="4.1.3.16" evidence="6"/>
<dbReference type="InterPro" id="IPR000887">
    <property type="entry name" value="Aldlse_KDPG_KHG"/>
</dbReference>
<dbReference type="GeneID" id="99507718"/>
<dbReference type="CDD" id="cd00452">
    <property type="entry name" value="KDPG_aldolase"/>
    <property type="match status" value="1"/>
</dbReference>
<keyword evidence="4 6" id="KW-0456">Lyase</keyword>
<dbReference type="InterPro" id="IPR013785">
    <property type="entry name" value="Aldolase_TIM"/>
</dbReference>
<evidence type="ECO:0000256" key="5">
    <source>
        <dbReference type="ARBA" id="ARBA00023277"/>
    </source>
</evidence>
<dbReference type="NCBIfam" id="TIGR01182">
    <property type="entry name" value="eda"/>
    <property type="match status" value="1"/>
</dbReference>
<protein>
    <submittedName>
        <fullName evidence="6">Bifunctional 4-hydroxy-2-oxoglutarate aldolase/2-dehydro-3-deoxy-phosphogluconate aldolase</fullName>
        <ecNumber evidence="6">4.1.2.14</ecNumber>
        <ecNumber evidence="6">4.1.3.16</ecNumber>
    </submittedName>
</protein>
<dbReference type="PANTHER" id="PTHR30246:SF1">
    <property type="entry name" value="2-DEHYDRO-3-DEOXY-6-PHOSPHOGALACTONATE ALDOLASE-RELATED"/>
    <property type="match status" value="1"/>
</dbReference>
<evidence type="ECO:0000256" key="4">
    <source>
        <dbReference type="ARBA" id="ARBA00023239"/>
    </source>
</evidence>
<comment type="similarity">
    <text evidence="2">Belongs to the KHG/KDPG aldolase family.</text>
</comment>
<keyword evidence="5" id="KW-0119">Carbohydrate metabolism</keyword>
<organism evidence="6 7">
    <name type="scientific">Pseudoalteromonas lipolytica</name>
    <dbReference type="NCBI Taxonomy" id="570156"/>
    <lineage>
        <taxon>Bacteria</taxon>
        <taxon>Pseudomonadati</taxon>
        <taxon>Pseudomonadota</taxon>
        <taxon>Gammaproteobacteria</taxon>
        <taxon>Alteromonadales</taxon>
        <taxon>Pseudoalteromonadaceae</taxon>
        <taxon>Pseudoalteromonas</taxon>
    </lineage>
</organism>
<name>A0AAD0S3J1_9GAMM</name>
<gene>
    <name evidence="6" type="primary">eda</name>
    <name evidence="6" type="ORF">D0907_19720</name>
</gene>
<evidence type="ECO:0000313" key="6">
    <source>
        <dbReference type="EMBL" id="AXV67530.1"/>
    </source>
</evidence>
<dbReference type="Proteomes" id="UP000264605">
    <property type="component" value="Plasmid unnamed1"/>
</dbReference>
<dbReference type="PANTHER" id="PTHR30246">
    <property type="entry name" value="2-KETO-3-DEOXY-6-PHOSPHOGLUCONATE ALDOLASE"/>
    <property type="match status" value="1"/>
</dbReference>
<dbReference type="GO" id="GO:0008675">
    <property type="term" value="F:2-dehydro-3-deoxy-phosphogluconate aldolase activity"/>
    <property type="evidence" value="ECO:0007669"/>
    <property type="project" value="UniProtKB-EC"/>
</dbReference>
<evidence type="ECO:0000313" key="7">
    <source>
        <dbReference type="Proteomes" id="UP000264605"/>
    </source>
</evidence>
<dbReference type="SUPFAM" id="SSF51569">
    <property type="entry name" value="Aldolase"/>
    <property type="match status" value="1"/>
</dbReference>
<evidence type="ECO:0000256" key="1">
    <source>
        <dbReference type="ARBA" id="ARBA00004761"/>
    </source>
</evidence>
<accession>A0AAD0S3J1</accession>
<dbReference type="EC" id="4.1.2.14" evidence="6"/>
<dbReference type="RefSeq" id="WP_118845228.1">
    <property type="nucleotide sequence ID" value="NZ_CP032091.1"/>
</dbReference>